<dbReference type="InterPro" id="IPR029063">
    <property type="entry name" value="SAM-dependent_MTases_sf"/>
</dbReference>
<dbReference type="EMBL" id="MN740079">
    <property type="protein sequence ID" value="QHT87013.1"/>
    <property type="molecule type" value="Genomic_DNA"/>
</dbReference>
<dbReference type="AlphaFoldDB" id="A0A6C0I4E1"/>
<evidence type="ECO:0000313" key="4">
    <source>
        <dbReference type="EMBL" id="QHT87013.1"/>
    </source>
</evidence>
<evidence type="ECO:0000256" key="2">
    <source>
        <dbReference type="ARBA" id="ARBA00022692"/>
    </source>
</evidence>
<protein>
    <submittedName>
        <fullName evidence="4">Uncharacterized protein</fullName>
    </submittedName>
</protein>
<dbReference type="GO" id="GO:0005737">
    <property type="term" value="C:cytoplasm"/>
    <property type="evidence" value="ECO:0007669"/>
    <property type="project" value="TreeGrafter"/>
</dbReference>
<evidence type="ECO:0000256" key="3">
    <source>
        <dbReference type="ARBA" id="ARBA00022989"/>
    </source>
</evidence>
<dbReference type="PANTHER" id="PTHR21461">
    <property type="entry name" value="GLYCOSYLTRANSFERASE FAMILY 92 PROTEIN"/>
    <property type="match status" value="1"/>
</dbReference>
<evidence type="ECO:0000256" key="1">
    <source>
        <dbReference type="ARBA" id="ARBA00004167"/>
    </source>
</evidence>
<name>A0A6C0I4E1_9ZZZZ</name>
<dbReference type="GO" id="GO:0016757">
    <property type="term" value="F:glycosyltransferase activity"/>
    <property type="evidence" value="ECO:0007669"/>
    <property type="project" value="TreeGrafter"/>
</dbReference>
<reference evidence="4" key="1">
    <citation type="journal article" date="2020" name="Nature">
        <title>Giant virus diversity and host interactions through global metagenomics.</title>
        <authorList>
            <person name="Schulz F."/>
            <person name="Roux S."/>
            <person name="Paez-Espino D."/>
            <person name="Jungbluth S."/>
            <person name="Walsh D.A."/>
            <person name="Denef V.J."/>
            <person name="McMahon K.D."/>
            <person name="Konstantinidis K.T."/>
            <person name="Eloe-Fadrosh E.A."/>
            <person name="Kyrpides N.C."/>
            <person name="Woyke T."/>
        </authorList>
    </citation>
    <scope>NUCLEOTIDE SEQUENCE</scope>
    <source>
        <strain evidence="4">GVMAG-M-3300023184-18</strain>
    </source>
</reference>
<sequence length="826" mass="97207">MDGIDENETEWLNYKVVMPENVKEIIELQNNDKIFNFNLLNLKFEYGIDDFKIDITNIVRNYCLNDEGIINIPTNDDARAQMFSDPLFRTVKYIYISDNQGNELLYDQYQPITINIKNITNLFTSIEPSDLTIYKSPYNKIRLGKDNDGGYIICDIPNINYSILISGGVKDDISFETDFCNKYNTVKCLAFDGSIDNIQNEHSNIRFIQKYIGGNSNNNFTNLHDIINSNDNIFIKMDIEGYEIEWINSLSEEQINKFSQIVIEFHRPFYFEETAVFHKLNKSHVLVHLHVNNACGIRKHKHIKIPNMFECTYINKKYYTGTYKINDDELPTSIDMPNVLTVGDIIINYPPFVFKQYVYNFCIMAIFKNETMNLKIWLDHYLWQGVEHFYLIDNDSNDNPMSILQEYIDKGIVTYYYKPEKHQQVQHYRNVFDNERLKEKTRWLCICDLDEFFFGTEKKLVDAIYEFNGYDIIYTNSFFYGSDNLILHPDDIRTSIIHRQEDIVNGIKYIFKTSCINDTSEIWIHWLVHSGSGSLQKKILSTETFDNKKIRLNHYCIQSLEYYQKVKMTRGDVSILQNENIRDINYFEYYQNISIIKDDILKQIIENDLYYKNGEVMKFYDENGGIIYNNSIEKPEQDLVNQYILEDDIVLELGARYGTVSCAINKKLKNKKNQVSVEPDDRVWNALDVNKIKNACDFNIVKGFVSNKKLGLILDGYGTTFTFDEKTKIPSYSLDEIKTQYGINKFTALVADCEGFLEVFFDENPNLYHDLRFVMFEADYVDKCNYDKIKHNLILHKFVKIIEGHQNIWIKPEFNIDNNNNNLLSI</sequence>
<dbReference type="PANTHER" id="PTHR21461:SF69">
    <property type="entry name" value="GLYCOSYLTRANSFERASE FAMILY 92 PROTEIN"/>
    <property type="match status" value="1"/>
</dbReference>
<keyword evidence="3" id="KW-1133">Transmembrane helix</keyword>
<keyword evidence="3" id="KW-0472">Membrane</keyword>
<proteinExistence type="predicted"/>
<dbReference type="GO" id="GO:0016020">
    <property type="term" value="C:membrane"/>
    <property type="evidence" value="ECO:0007669"/>
    <property type="project" value="UniProtKB-SubCell"/>
</dbReference>
<dbReference type="InterPro" id="IPR029044">
    <property type="entry name" value="Nucleotide-diphossugar_trans"/>
</dbReference>
<dbReference type="Pfam" id="PF13704">
    <property type="entry name" value="Glyco_tranf_2_4"/>
    <property type="match status" value="1"/>
</dbReference>
<accession>A0A6C0I4E1</accession>
<keyword evidence="2" id="KW-0812">Transmembrane</keyword>
<dbReference type="SUPFAM" id="SSF53448">
    <property type="entry name" value="Nucleotide-diphospho-sugar transferases"/>
    <property type="match status" value="1"/>
</dbReference>
<dbReference type="SUPFAM" id="SSF53335">
    <property type="entry name" value="S-adenosyl-L-methionine-dependent methyltransferases"/>
    <property type="match status" value="2"/>
</dbReference>
<organism evidence="4">
    <name type="scientific">viral metagenome</name>
    <dbReference type="NCBI Taxonomy" id="1070528"/>
    <lineage>
        <taxon>unclassified sequences</taxon>
        <taxon>metagenomes</taxon>
        <taxon>organismal metagenomes</taxon>
    </lineage>
</organism>
<comment type="subcellular location">
    <subcellularLocation>
        <location evidence="1">Membrane</location>
        <topology evidence="1">Single-pass membrane protein</topology>
    </subcellularLocation>
</comment>